<accession>A0A4V5PJT0</accession>
<dbReference type="RefSeq" id="WP_136892393.1">
    <property type="nucleotide sequence ID" value="NZ_SWJE01000001.1"/>
</dbReference>
<organism evidence="3 4">
    <name type="scientific">Trinickia terrae</name>
    <dbReference type="NCBI Taxonomy" id="2571161"/>
    <lineage>
        <taxon>Bacteria</taxon>
        <taxon>Pseudomonadati</taxon>
        <taxon>Pseudomonadota</taxon>
        <taxon>Betaproteobacteria</taxon>
        <taxon>Burkholderiales</taxon>
        <taxon>Burkholderiaceae</taxon>
        <taxon>Trinickia</taxon>
    </lineage>
</organism>
<dbReference type="GO" id="GO:0005524">
    <property type="term" value="F:ATP binding"/>
    <property type="evidence" value="ECO:0007669"/>
    <property type="project" value="InterPro"/>
</dbReference>
<protein>
    <submittedName>
        <fullName evidence="3">AAA family ATPase</fullName>
    </submittedName>
</protein>
<dbReference type="AlphaFoldDB" id="A0A4V5PJT0"/>
<dbReference type="Gene3D" id="3.40.50.300">
    <property type="entry name" value="P-loop containing nucleotide triphosphate hydrolases"/>
    <property type="match status" value="1"/>
</dbReference>
<feature type="region of interest" description="Disordered" evidence="1">
    <location>
        <begin position="512"/>
        <end position="540"/>
    </location>
</feature>
<dbReference type="OrthoDB" id="7438987at2"/>
<reference evidence="3 4" key="1">
    <citation type="submission" date="2019-04" db="EMBL/GenBank/DDBJ databases">
        <title>Trinickia sp. 7GSK02, isolated from subtropical forest soil.</title>
        <authorList>
            <person name="Gao Z.-H."/>
            <person name="Qiu L.-H."/>
        </authorList>
    </citation>
    <scope>NUCLEOTIDE SEQUENCE [LARGE SCALE GENOMIC DNA]</scope>
    <source>
        <strain evidence="3 4">7GSK02</strain>
    </source>
</reference>
<dbReference type="Proteomes" id="UP000305539">
    <property type="component" value="Unassembled WGS sequence"/>
</dbReference>
<dbReference type="GO" id="GO:0016887">
    <property type="term" value="F:ATP hydrolysis activity"/>
    <property type="evidence" value="ECO:0007669"/>
    <property type="project" value="InterPro"/>
</dbReference>
<feature type="domain" description="ATPase AAA-type core" evidence="2">
    <location>
        <begin position="277"/>
        <end position="359"/>
    </location>
</feature>
<dbReference type="SUPFAM" id="SSF52540">
    <property type="entry name" value="P-loop containing nucleoside triphosphate hydrolases"/>
    <property type="match status" value="1"/>
</dbReference>
<dbReference type="Pfam" id="PF00004">
    <property type="entry name" value="AAA"/>
    <property type="match status" value="1"/>
</dbReference>
<comment type="caution">
    <text evidence="3">The sequence shown here is derived from an EMBL/GenBank/DDBJ whole genome shotgun (WGS) entry which is preliminary data.</text>
</comment>
<dbReference type="EMBL" id="SWJE01000001">
    <property type="protein sequence ID" value="TKC92610.1"/>
    <property type="molecule type" value="Genomic_DNA"/>
</dbReference>
<sequence length="540" mass="59669">MSDLKMPGAFPYPTQTPQEIHAEDNSERRQVAAPISSTDSRLQALTGGKTFVPLRNRQKARLDQVKVQPGTFAPRRLGINLVKGVGDALQEATGTAIGAGLVTYAASSMRNPDTDNSNNAITQAVTASFAVAATNLVKNSISTIVNQRTLDERGAHEETYAKLKKDITPEYLARYPEDIKTAARATMEEIDHAIRFGTQSATWLDWKIKHLQLVILSRPLEAKNLMSQAPQDKQRRAAALEKLLSDYPEKNHGIIETMVQKIQANSVRNEPQRVQAYLYGPAGTGKTRFARELAKVLDVPLVTVKIPAKNLDSILGTQWDVSSYTPTTQDSEIIGELPLKLIKAGCTNPIVLIDELELTGNNLNDLKLLLDPSKKELKIGGYDANLDWSRATILIGSNDPLENEALQTRVSQIVFDNVSNDVKKSVAQTQFNKTALVYAGDLTHAQNQRLVSTCNHYLDELIALDNENFPGVRFLESVSENLVHLVAKGLNDGKPKTTNEIRYNLQMQYAQAKGKPEPGADILLPSDRDSRLRMARREES</sequence>
<dbReference type="InterPro" id="IPR003959">
    <property type="entry name" value="ATPase_AAA_core"/>
</dbReference>
<name>A0A4V5PJT0_9BURK</name>
<feature type="region of interest" description="Disordered" evidence="1">
    <location>
        <begin position="1"/>
        <end position="27"/>
    </location>
</feature>
<evidence type="ECO:0000313" key="4">
    <source>
        <dbReference type="Proteomes" id="UP000305539"/>
    </source>
</evidence>
<proteinExistence type="predicted"/>
<evidence type="ECO:0000313" key="3">
    <source>
        <dbReference type="EMBL" id="TKC92610.1"/>
    </source>
</evidence>
<keyword evidence="4" id="KW-1185">Reference proteome</keyword>
<gene>
    <name evidence="3" type="ORF">FAZ69_02780</name>
</gene>
<feature type="compositionally biased region" description="Basic and acidic residues" evidence="1">
    <location>
        <begin position="526"/>
        <end position="540"/>
    </location>
</feature>
<evidence type="ECO:0000256" key="1">
    <source>
        <dbReference type="SAM" id="MobiDB-lite"/>
    </source>
</evidence>
<evidence type="ECO:0000259" key="2">
    <source>
        <dbReference type="Pfam" id="PF00004"/>
    </source>
</evidence>
<dbReference type="InterPro" id="IPR027417">
    <property type="entry name" value="P-loop_NTPase"/>
</dbReference>